<gene>
    <name evidence="7" type="ORF">QPX42_01620</name>
</gene>
<dbReference type="InterPro" id="IPR041796">
    <property type="entry name" value="Mre11_N"/>
</dbReference>
<dbReference type="PIRSF" id="PIRSF033093">
    <property type="entry name" value="UCP_ML1119"/>
    <property type="match status" value="1"/>
</dbReference>
<dbReference type="PANTHER" id="PTHR30337:SF0">
    <property type="entry name" value="NUCLEASE SBCCD SUBUNIT D"/>
    <property type="match status" value="1"/>
</dbReference>
<protein>
    <recommendedName>
        <fullName evidence="2">Nuclease SbcCD subunit D</fullName>
    </recommendedName>
</protein>
<keyword evidence="5" id="KW-0269">Exonuclease</keyword>
<evidence type="ECO:0000256" key="2">
    <source>
        <dbReference type="ARBA" id="ARBA00013365"/>
    </source>
</evidence>
<evidence type="ECO:0000256" key="4">
    <source>
        <dbReference type="ARBA" id="ARBA00022801"/>
    </source>
</evidence>
<accession>A0AAP4BNJ9</accession>
<feature type="domain" description="Calcineurin-like phosphoesterase" evidence="6">
    <location>
        <begin position="11"/>
        <end position="203"/>
    </location>
</feature>
<dbReference type="SUPFAM" id="SSF56300">
    <property type="entry name" value="Metallo-dependent phosphatases"/>
    <property type="match status" value="1"/>
</dbReference>
<dbReference type="InterPro" id="IPR050535">
    <property type="entry name" value="DNA_Repair-Maintenance_Comp"/>
</dbReference>
<dbReference type="PANTHER" id="PTHR30337">
    <property type="entry name" value="COMPONENT OF ATP-DEPENDENT DSDNA EXONUCLEASE"/>
    <property type="match status" value="1"/>
</dbReference>
<dbReference type="Gene3D" id="3.60.21.10">
    <property type="match status" value="1"/>
</dbReference>
<sequence>MKHSSTDQTVTFLHTSDFQLGMHRRFLDGDAGARFEESRLLAIEKLGELAQQEGCAFILVAGDVFDDNSLERRTLDRALETMQSLPVPVYLLPGNHDPLVADSIFFSARELSNIHVIDNNTPQEVADGVELVGAPLLVKSPDHDLVAAALEGLKPTSAIRVMVGHGQVESYGDEIKPDLIDLNCVETALESGTIDYLALGDTHSTASLGTTGKVWFSGAPETTDFHKLTDWGFPTDGGETDSGNVLVVSITKPATHSVQQAAVSVVKHTIGQWQFHALQPELDDAATVDGFLNYLHSYANKRRTVVKYYLRGALSLTDTMRLERELAELRPSFGALYESRSSQGLNLQPEADELENLDVSGYARAALEELLNDADHDDAARDGAHLLFRLTKEARR</sequence>
<evidence type="ECO:0000259" key="6">
    <source>
        <dbReference type="Pfam" id="PF00149"/>
    </source>
</evidence>
<dbReference type="EMBL" id="JASNVH010000002">
    <property type="protein sequence ID" value="MDK4306258.1"/>
    <property type="molecule type" value="Genomic_DNA"/>
</dbReference>
<reference evidence="7" key="1">
    <citation type="submission" date="2023-05" db="EMBL/GenBank/DDBJ databases">
        <title>Metabolic capabilities are highly conserved among human nasal-associated Corynebacterium species in pangenomic analyses.</title>
        <authorList>
            <person name="Tran T.H."/>
            <person name="Roberts A.Q."/>
            <person name="Escapa I.F."/>
            <person name="Gao W."/>
            <person name="Conlan S."/>
            <person name="Kong H."/>
            <person name="Segre J.A."/>
            <person name="Kelly M.S."/>
            <person name="Lemon K.P."/>
        </authorList>
    </citation>
    <scope>NUCLEOTIDE SEQUENCE</scope>
    <source>
        <strain evidence="7">KPL2773</strain>
    </source>
</reference>
<keyword evidence="4" id="KW-0378">Hydrolase</keyword>
<evidence type="ECO:0000256" key="1">
    <source>
        <dbReference type="ARBA" id="ARBA00010555"/>
    </source>
</evidence>
<name>A0AAP4BNJ9_9CORY</name>
<evidence type="ECO:0000256" key="5">
    <source>
        <dbReference type="ARBA" id="ARBA00022839"/>
    </source>
</evidence>
<evidence type="ECO:0000256" key="3">
    <source>
        <dbReference type="ARBA" id="ARBA00022722"/>
    </source>
</evidence>
<dbReference type="InterPro" id="IPR004843">
    <property type="entry name" value="Calcineurin-like_PHP"/>
</dbReference>
<keyword evidence="3" id="KW-0540">Nuclease</keyword>
<dbReference type="RefSeq" id="WP_284575201.1">
    <property type="nucleotide sequence ID" value="NZ_JAKRDN010000005.1"/>
</dbReference>
<dbReference type="AlphaFoldDB" id="A0AAP4BNJ9"/>
<dbReference type="Pfam" id="PF00149">
    <property type="entry name" value="Metallophos"/>
    <property type="match status" value="1"/>
</dbReference>
<dbReference type="InterPro" id="IPR029052">
    <property type="entry name" value="Metallo-depent_PP-like"/>
</dbReference>
<dbReference type="Proteomes" id="UP001224412">
    <property type="component" value="Unassembled WGS sequence"/>
</dbReference>
<organism evidence="7 8">
    <name type="scientific">Corynebacterium pseudodiphtheriticum</name>
    <dbReference type="NCBI Taxonomy" id="37637"/>
    <lineage>
        <taxon>Bacteria</taxon>
        <taxon>Bacillati</taxon>
        <taxon>Actinomycetota</taxon>
        <taxon>Actinomycetes</taxon>
        <taxon>Mycobacteriales</taxon>
        <taxon>Corynebacteriaceae</taxon>
        <taxon>Corynebacterium</taxon>
    </lineage>
</organism>
<comment type="similarity">
    <text evidence="1">Belongs to the SbcD family.</text>
</comment>
<evidence type="ECO:0000313" key="8">
    <source>
        <dbReference type="Proteomes" id="UP001224412"/>
    </source>
</evidence>
<dbReference type="InterPro" id="IPR014577">
    <property type="entry name" value="UCP033093_metalloPase"/>
</dbReference>
<dbReference type="GO" id="GO:0004527">
    <property type="term" value="F:exonuclease activity"/>
    <property type="evidence" value="ECO:0007669"/>
    <property type="project" value="UniProtKB-KW"/>
</dbReference>
<proteinExistence type="inferred from homology"/>
<comment type="caution">
    <text evidence="7">The sequence shown here is derived from an EMBL/GenBank/DDBJ whole genome shotgun (WGS) entry which is preliminary data.</text>
</comment>
<evidence type="ECO:0000313" key="7">
    <source>
        <dbReference type="EMBL" id="MDK4306258.1"/>
    </source>
</evidence>
<dbReference type="CDD" id="cd00840">
    <property type="entry name" value="MPP_Mre11_N"/>
    <property type="match status" value="1"/>
</dbReference>